<proteinExistence type="predicted"/>
<sequence length="308" mass="33650">MINIRTAQQPLLETSNPNQMLYPTCRTYIARPASISELSISSDLPNSVSILETSDMSHQSNPVSTSANLISRDNLIKKDNDEVKDTTSQGEENAAGKPPLLVLSLNSLRSSPFMVQLELNYRACPESFNDNEAKVTLTYLKGSTLAFFELSIFDGKMKQWMDSFNEFSRVLQENFRPFNLTAEAEICPTGSRTRSLASECHTEVNHEDGSHDNTSSSNSKGKTSNSNSSGHSENFSSNTNSSNNNSSNSNKTAGSSFENSSRKFGNSGKSGKPATGGSRLASKLGKDGKLIQEERNCHLKNNLCLFCS</sequence>
<organism evidence="1 2">
    <name type="scientific">Phlebia brevispora</name>
    <dbReference type="NCBI Taxonomy" id="194682"/>
    <lineage>
        <taxon>Eukaryota</taxon>
        <taxon>Fungi</taxon>
        <taxon>Dikarya</taxon>
        <taxon>Basidiomycota</taxon>
        <taxon>Agaricomycotina</taxon>
        <taxon>Agaricomycetes</taxon>
        <taxon>Polyporales</taxon>
        <taxon>Meruliaceae</taxon>
        <taxon>Phlebia</taxon>
    </lineage>
</organism>
<name>A0ACC1T5T7_9APHY</name>
<protein>
    <submittedName>
        <fullName evidence="1">Uncharacterized protein</fullName>
    </submittedName>
</protein>
<accession>A0ACC1T5T7</accession>
<gene>
    <name evidence="1" type="ORF">NM688_g3428</name>
</gene>
<reference evidence="1" key="1">
    <citation type="submission" date="2022-07" db="EMBL/GenBank/DDBJ databases">
        <title>Genome Sequence of Phlebia brevispora.</title>
        <authorList>
            <person name="Buettner E."/>
        </authorList>
    </citation>
    <scope>NUCLEOTIDE SEQUENCE</scope>
    <source>
        <strain evidence="1">MPL23</strain>
    </source>
</reference>
<evidence type="ECO:0000313" key="2">
    <source>
        <dbReference type="Proteomes" id="UP001148662"/>
    </source>
</evidence>
<dbReference type="Proteomes" id="UP001148662">
    <property type="component" value="Unassembled WGS sequence"/>
</dbReference>
<comment type="caution">
    <text evidence="1">The sequence shown here is derived from an EMBL/GenBank/DDBJ whole genome shotgun (WGS) entry which is preliminary data.</text>
</comment>
<keyword evidence="2" id="KW-1185">Reference proteome</keyword>
<evidence type="ECO:0000313" key="1">
    <source>
        <dbReference type="EMBL" id="KAJ3553798.1"/>
    </source>
</evidence>
<dbReference type="EMBL" id="JANHOG010000497">
    <property type="protein sequence ID" value="KAJ3553798.1"/>
    <property type="molecule type" value="Genomic_DNA"/>
</dbReference>